<keyword evidence="4" id="KW-0862">Zinc</keyword>
<dbReference type="InterPro" id="IPR053138">
    <property type="entry name" value="N-alpha-Ac-DABA_deacetylase"/>
</dbReference>
<dbReference type="PANTHER" id="PTHR37326">
    <property type="entry name" value="BLL3975 PROTEIN"/>
    <property type="match status" value="1"/>
</dbReference>
<proteinExistence type="predicted"/>
<dbReference type="EMBL" id="CP048685">
    <property type="protein sequence ID" value="QPJ62283.1"/>
    <property type="molecule type" value="Genomic_DNA"/>
</dbReference>
<dbReference type="CDD" id="cd06253">
    <property type="entry name" value="M14_ASTE_ASPA-like"/>
    <property type="match status" value="1"/>
</dbReference>
<dbReference type="InterPro" id="IPR055438">
    <property type="entry name" value="AstE_AspA_cat"/>
</dbReference>
<dbReference type="KEGG" id="nli:G3M70_10535"/>
<keyword evidence="3" id="KW-0378">Hydrolase</keyword>
<feature type="domain" description="Succinylglutamate desuccinylase/Aspartoacylase catalytic" evidence="5">
    <location>
        <begin position="33"/>
        <end position="221"/>
    </location>
</feature>
<evidence type="ECO:0000256" key="4">
    <source>
        <dbReference type="ARBA" id="ARBA00022833"/>
    </source>
</evidence>
<keyword evidence="2" id="KW-0479">Metal-binding</keyword>
<dbReference type="Proteomes" id="UP000594688">
    <property type="component" value="Chromosome"/>
</dbReference>
<dbReference type="Pfam" id="PF24827">
    <property type="entry name" value="AstE_AspA_cat"/>
    <property type="match status" value="1"/>
</dbReference>
<dbReference type="SUPFAM" id="SSF53187">
    <property type="entry name" value="Zn-dependent exopeptidases"/>
    <property type="match status" value="1"/>
</dbReference>
<protein>
    <submittedName>
        <fullName evidence="6">Succinylglutamate desuccinylase</fullName>
    </submittedName>
</protein>
<dbReference type="GO" id="GO:0016788">
    <property type="term" value="F:hydrolase activity, acting on ester bonds"/>
    <property type="evidence" value="ECO:0007669"/>
    <property type="project" value="InterPro"/>
</dbReference>
<dbReference type="Gene3D" id="3.40.630.10">
    <property type="entry name" value="Zn peptidases"/>
    <property type="match status" value="1"/>
</dbReference>
<sequence length="323" mass="35670">MKTEVIASFETPFLTRVELLRQSFLPEKKQVNTPRLAFITGLHGDELEGLYVGHRLLNFLEQIETNNPSSLLGEVHVYPAVNPPALNHASRLWPGHGTDMNRTMGLPKPKELTAQFSSKLIEDIKTHADIAVDFHASNLHLQELPQVRMIDEWSSSLLPLAMLTNTDLVWSHPMADLFAATLGYNLNKSKVRTLVIEAGICHRITPEYGDQVFAGIVHLMKETGILDQSVSVAGRMKNPLPIRANQVISVSAEKPGLFVSDCHLGEFVGEGQHIGNILDPVRGKVLEEIKAPASGLLFTLREHPITYAGSLLARVALEKEPPP</sequence>
<gene>
    <name evidence="6" type="ORF">G3M70_10535</name>
</gene>
<evidence type="ECO:0000256" key="1">
    <source>
        <dbReference type="ARBA" id="ARBA00001947"/>
    </source>
</evidence>
<reference evidence="6 7" key="1">
    <citation type="submission" date="2020-02" db="EMBL/GenBank/DDBJ databases">
        <title>Genomic and physiological characterization of two novel Nitrospinaceae genera.</title>
        <authorList>
            <person name="Mueller A.J."/>
            <person name="Jung M.-Y."/>
            <person name="Strachan C.R."/>
            <person name="Herbold C.W."/>
            <person name="Kirkegaard R.H."/>
            <person name="Daims H."/>
        </authorList>
    </citation>
    <scope>NUCLEOTIDE SEQUENCE [LARGE SCALE GENOMIC DNA]</scope>
    <source>
        <strain evidence="6">EB</strain>
    </source>
</reference>
<evidence type="ECO:0000256" key="3">
    <source>
        <dbReference type="ARBA" id="ARBA00022801"/>
    </source>
</evidence>
<accession>A0A7T0G0U6</accession>
<dbReference type="GO" id="GO:0046872">
    <property type="term" value="F:metal ion binding"/>
    <property type="evidence" value="ECO:0007669"/>
    <property type="project" value="UniProtKB-KW"/>
</dbReference>
<dbReference type="AlphaFoldDB" id="A0A7T0G0U6"/>
<comment type="cofactor">
    <cofactor evidence="1">
        <name>Zn(2+)</name>
        <dbReference type="ChEBI" id="CHEBI:29105"/>
    </cofactor>
</comment>
<evidence type="ECO:0000313" key="7">
    <source>
        <dbReference type="Proteomes" id="UP000594688"/>
    </source>
</evidence>
<evidence type="ECO:0000313" key="6">
    <source>
        <dbReference type="EMBL" id="QPJ62283.1"/>
    </source>
</evidence>
<dbReference type="PANTHER" id="PTHR37326:SF1">
    <property type="entry name" value="BLL3975 PROTEIN"/>
    <property type="match status" value="1"/>
</dbReference>
<evidence type="ECO:0000256" key="2">
    <source>
        <dbReference type="ARBA" id="ARBA00022723"/>
    </source>
</evidence>
<name>A0A7T0G0U6_9BACT</name>
<evidence type="ECO:0000259" key="5">
    <source>
        <dbReference type="Pfam" id="PF24827"/>
    </source>
</evidence>
<organism evidence="6 7">
    <name type="scientific">Candidatus Nitronauta litoralis</name>
    <dbReference type="NCBI Taxonomy" id="2705533"/>
    <lineage>
        <taxon>Bacteria</taxon>
        <taxon>Pseudomonadati</taxon>
        <taxon>Nitrospinota/Tectimicrobiota group</taxon>
        <taxon>Nitrospinota</taxon>
        <taxon>Nitrospinia</taxon>
        <taxon>Nitrospinales</taxon>
        <taxon>Nitrospinaceae</taxon>
        <taxon>Candidatus Nitronauta</taxon>
    </lineage>
</organism>